<dbReference type="SMART" id="SM00306">
    <property type="entry name" value="HintN"/>
    <property type="match status" value="1"/>
</dbReference>
<dbReference type="EMBL" id="CP067134">
    <property type="protein sequence ID" value="WCR12427.1"/>
    <property type="molecule type" value="Genomic_DNA"/>
</dbReference>
<evidence type="ECO:0000313" key="3">
    <source>
        <dbReference type="Proteomes" id="UP001218412"/>
    </source>
</evidence>
<sequence length="220" mass="24340">MAKVGFNPEIKDVVVPCFTAGTRIETDRGEIAVEDLNTGDRVWTRDLGCQPITWIGRRRLDATLLELWPNLRPIRIAAGALGQGLPLRDLVVSPQHRVLVRSVIAERMFGRREVLVAAKHLLGLTGIEVASDLSEVEYIHFMLGRHAVVRSNGAETESLFPGPQAMKSIPHAARSEITTLFPELAEATTRLPEPARFLPKGSMARQMTARHVKNGRELVS</sequence>
<dbReference type="InterPro" id="IPR003587">
    <property type="entry name" value="Hint_dom_N"/>
</dbReference>
<proteinExistence type="predicted"/>
<dbReference type="Pfam" id="PF13403">
    <property type="entry name" value="Hint_2"/>
    <property type="match status" value="1"/>
</dbReference>
<name>A0ABY7T2Q8_9RHOB</name>
<evidence type="ECO:0000259" key="1">
    <source>
        <dbReference type="SMART" id="SM00306"/>
    </source>
</evidence>
<gene>
    <name evidence="2" type="ORF">JHW45_02265</name>
</gene>
<organism evidence="2 3">
    <name type="scientific">Paracoccus stylophorae</name>
    <dbReference type="NCBI Taxonomy" id="659350"/>
    <lineage>
        <taxon>Bacteria</taxon>
        <taxon>Pseudomonadati</taxon>
        <taxon>Pseudomonadota</taxon>
        <taxon>Alphaproteobacteria</taxon>
        <taxon>Rhodobacterales</taxon>
        <taxon>Paracoccaceae</taxon>
        <taxon>Paracoccus</taxon>
    </lineage>
</organism>
<feature type="domain" description="Hint" evidence="1">
    <location>
        <begin position="15"/>
        <end position="118"/>
    </location>
</feature>
<dbReference type="SUPFAM" id="SSF51294">
    <property type="entry name" value="Hedgehog/intein (Hint) domain"/>
    <property type="match status" value="1"/>
</dbReference>
<accession>A0ABY7T2Q8</accession>
<protein>
    <submittedName>
        <fullName evidence="2">Hint domain-containing protein</fullName>
    </submittedName>
</protein>
<dbReference type="Gene3D" id="2.170.16.10">
    <property type="entry name" value="Hedgehog/Intein (Hint) domain"/>
    <property type="match status" value="1"/>
</dbReference>
<reference evidence="2 3" key="1">
    <citation type="submission" date="2021-01" db="EMBL/GenBank/DDBJ databases">
        <title>Biogeographic distribution of Paracoccus.</title>
        <authorList>
            <person name="Hollensteiner J."/>
            <person name="Leineberger J."/>
            <person name="Brinkhoff T."/>
            <person name="Daniel R."/>
        </authorList>
    </citation>
    <scope>NUCLEOTIDE SEQUENCE [LARGE SCALE GENOMIC DNA]</scope>
    <source>
        <strain evidence="2 3">LMG25392</strain>
    </source>
</reference>
<dbReference type="InterPro" id="IPR036844">
    <property type="entry name" value="Hint_dom_sf"/>
</dbReference>
<dbReference type="InterPro" id="IPR028992">
    <property type="entry name" value="Hedgehog/Intein_dom"/>
</dbReference>
<dbReference type="Proteomes" id="UP001218412">
    <property type="component" value="Chromosome"/>
</dbReference>
<evidence type="ECO:0000313" key="2">
    <source>
        <dbReference type="EMBL" id="WCR12427.1"/>
    </source>
</evidence>
<keyword evidence="3" id="KW-1185">Reference proteome</keyword>